<comment type="caution">
    <text evidence="1">The sequence shown here is derived from an EMBL/GenBank/DDBJ whole genome shotgun (WGS) entry which is preliminary data.</text>
</comment>
<name>A0ABD1N0V7_9FABA</name>
<evidence type="ECO:0008006" key="3">
    <source>
        <dbReference type="Google" id="ProtNLM"/>
    </source>
</evidence>
<evidence type="ECO:0000313" key="2">
    <source>
        <dbReference type="Proteomes" id="UP001603857"/>
    </source>
</evidence>
<sequence>MLLAGANSIRDVIAFPKTTAAQCALTKSPSVVDPQQLKDLSITKQIDTQL</sequence>
<dbReference type="InterPro" id="IPR045864">
    <property type="entry name" value="aa-tRNA-synth_II/BPL/LPL"/>
</dbReference>
<proteinExistence type="predicted"/>
<dbReference type="Proteomes" id="UP001603857">
    <property type="component" value="Unassembled WGS sequence"/>
</dbReference>
<organism evidence="1 2">
    <name type="scientific">Flemingia macrophylla</name>
    <dbReference type="NCBI Taxonomy" id="520843"/>
    <lineage>
        <taxon>Eukaryota</taxon>
        <taxon>Viridiplantae</taxon>
        <taxon>Streptophyta</taxon>
        <taxon>Embryophyta</taxon>
        <taxon>Tracheophyta</taxon>
        <taxon>Spermatophyta</taxon>
        <taxon>Magnoliopsida</taxon>
        <taxon>eudicotyledons</taxon>
        <taxon>Gunneridae</taxon>
        <taxon>Pentapetalae</taxon>
        <taxon>rosids</taxon>
        <taxon>fabids</taxon>
        <taxon>Fabales</taxon>
        <taxon>Fabaceae</taxon>
        <taxon>Papilionoideae</taxon>
        <taxon>50 kb inversion clade</taxon>
        <taxon>NPAAA clade</taxon>
        <taxon>indigoferoid/millettioid clade</taxon>
        <taxon>Phaseoleae</taxon>
        <taxon>Flemingia</taxon>
    </lineage>
</organism>
<reference evidence="1 2" key="1">
    <citation type="submission" date="2024-08" db="EMBL/GenBank/DDBJ databases">
        <title>Insights into the chromosomal genome structure of Flemingia macrophylla.</title>
        <authorList>
            <person name="Ding Y."/>
            <person name="Zhao Y."/>
            <person name="Bi W."/>
            <person name="Wu M."/>
            <person name="Zhao G."/>
            <person name="Gong Y."/>
            <person name="Li W."/>
            <person name="Zhang P."/>
        </authorList>
    </citation>
    <scope>NUCLEOTIDE SEQUENCE [LARGE SCALE GENOMIC DNA]</scope>
    <source>
        <strain evidence="1">DYQJB</strain>
        <tissue evidence="1">Leaf</tissue>
    </source>
</reference>
<evidence type="ECO:0000313" key="1">
    <source>
        <dbReference type="EMBL" id="KAL2341694.1"/>
    </source>
</evidence>
<dbReference type="SUPFAM" id="SSF55681">
    <property type="entry name" value="Class II aaRS and biotin synthetases"/>
    <property type="match status" value="1"/>
</dbReference>
<dbReference type="EMBL" id="JBGMDY010000003">
    <property type="protein sequence ID" value="KAL2341694.1"/>
    <property type="molecule type" value="Genomic_DNA"/>
</dbReference>
<keyword evidence="2" id="KW-1185">Reference proteome</keyword>
<dbReference type="Gene3D" id="3.30.930.10">
    <property type="entry name" value="Bira Bifunctional Protein, Domain 2"/>
    <property type="match status" value="1"/>
</dbReference>
<dbReference type="AlphaFoldDB" id="A0ABD1N0V7"/>
<protein>
    <recommendedName>
        <fullName evidence="3">Aspartyl-tRNA synthetase</fullName>
    </recommendedName>
</protein>
<accession>A0ABD1N0V7</accession>
<gene>
    <name evidence="1" type="ORF">Fmac_009634</name>
</gene>